<evidence type="ECO:0000256" key="1">
    <source>
        <dbReference type="SAM" id="MobiDB-lite"/>
    </source>
</evidence>
<name>A0ABX1C6B1_9ACTN</name>
<proteinExistence type="predicted"/>
<evidence type="ECO:0000313" key="2">
    <source>
        <dbReference type="EMBL" id="NJQ14715.1"/>
    </source>
</evidence>
<organism evidence="2 3">
    <name type="scientific">Streptomyces bohaiensis</name>
    <dbReference type="NCBI Taxonomy" id="1431344"/>
    <lineage>
        <taxon>Bacteria</taxon>
        <taxon>Bacillati</taxon>
        <taxon>Actinomycetota</taxon>
        <taxon>Actinomycetes</taxon>
        <taxon>Kitasatosporales</taxon>
        <taxon>Streptomycetaceae</taxon>
        <taxon>Streptomyces</taxon>
    </lineage>
</organism>
<sequence length="62" mass="6647">MDDRPPGAVPDDATSPAGELRRRIAALSRAIDEHLAVLERHRGTVPPSTESDRTGSPEGEET</sequence>
<gene>
    <name evidence="2" type="ORF">HCN52_07105</name>
</gene>
<accession>A0ABX1C6B1</accession>
<feature type="region of interest" description="Disordered" evidence="1">
    <location>
        <begin position="38"/>
        <end position="62"/>
    </location>
</feature>
<dbReference type="RefSeq" id="WP_168087506.1">
    <property type="nucleotide sequence ID" value="NZ_BHZH01000034.1"/>
</dbReference>
<reference evidence="2 3" key="1">
    <citation type="submission" date="2020-03" db="EMBL/GenBank/DDBJ databases">
        <title>Draft genome of Streptomyces sp. ventii, isolated from the Axial Seamount in the Pacific Ocean, and resequencing of the two type strains Streptomyces lonarensis strain NCL 716 and Streptomyces bohaiensis strain 11A07.</title>
        <authorList>
            <person name="Loughran R.M."/>
            <person name="Pfannmuller K.M."/>
            <person name="Wasson B.J."/>
            <person name="Deadmond M.C."/>
            <person name="Paddock B.E."/>
            <person name="Koyack M.J."/>
            <person name="Gallegos D.A."/>
            <person name="Mitchell E.A."/>
            <person name="Ushijima B."/>
            <person name="Saw J.H."/>
            <person name="Mcphail K.L."/>
            <person name="Videau P."/>
        </authorList>
    </citation>
    <scope>NUCLEOTIDE SEQUENCE [LARGE SCALE GENOMIC DNA]</scope>
    <source>
        <strain evidence="2 3">11A07</strain>
    </source>
</reference>
<protein>
    <submittedName>
        <fullName evidence="2">Uncharacterized protein</fullName>
    </submittedName>
</protein>
<evidence type="ECO:0000313" key="3">
    <source>
        <dbReference type="Proteomes" id="UP000727056"/>
    </source>
</evidence>
<keyword evidence="3" id="KW-1185">Reference proteome</keyword>
<dbReference type="Proteomes" id="UP000727056">
    <property type="component" value="Unassembled WGS sequence"/>
</dbReference>
<dbReference type="EMBL" id="JAAVJC010000035">
    <property type="protein sequence ID" value="NJQ14715.1"/>
    <property type="molecule type" value="Genomic_DNA"/>
</dbReference>
<comment type="caution">
    <text evidence="2">The sequence shown here is derived from an EMBL/GenBank/DDBJ whole genome shotgun (WGS) entry which is preliminary data.</text>
</comment>